<evidence type="ECO:0000313" key="1">
    <source>
        <dbReference type="EMBL" id="GAC20328.1"/>
    </source>
</evidence>
<gene>
    <name evidence="1" type="ORF">GARC_3370</name>
</gene>
<keyword evidence="2" id="KW-1185">Reference proteome</keyword>
<proteinExistence type="predicted"/>
<dbReference type="Proteomes" id="UP000006327">
    <property type="component" value="Unassembled WGS sequence"/>
</dbReference>
<organism evidence="1 2">
    <name type="scientific">Paraglaciecola arctica BSs20135</name>
    <dbReference type="NCBI Taxonomy" id="493475"/>
    <lineage>
        <taxon>Bacteria</taxon>
        <taxon>Pseudomonadati</taxon>
        <taxon>Pseudomonadota</taxon>
        <taxon>Gammaproteobacteria</taxon>
        <taxon>Alteromonadales</taxon>
        <taxon>Alteromonadaceae</taxon>
        <taxon>Paraglaciecola</taxon>
    </lineage>
</organism>
<evidence type="ECO:0000313" key="2">
    <source>
        <dbReference type="Proteomes" id="UP000006327"/>
    </source>
</evidence>
<protein>
    <submittedName>
        <fullName evidence="1">Uncharacterized protein</fullName>
    </submittedName>
</protein>
<dbReference type="AlphaFoldDB" id="K6YUF9"/>
<comment type="caution">
    <text evidence="1">The sequence shown here is derived from an EMBL/GenBank/DDBJ whole genome shotgun (WGS) entry which is preliminary data.</text>
</comment>
<reference evidence="1 2" key="1">
    <citation type="journal article" date="2017" name="Antonie Van Leeuwenhoek">
        <title>Rhizobium rhizosphaerae sp. nov., a novel species isolated from rice rhizosphere.</title>
        <authorList>
            <person name="Zhao J.J."/>
            <person name="Zhang J."/>
            <person name="Zhang R.J."/>
            <person name="Zhang C.W."/>
            <person name="Yin H.Q."/>
            <person name="Zhang X.X."/>
        </authorList>
    </citation>
    <scope>NUCLEOTIDE SEQUENCE [LARGE SCALE GENOMIC DNA]</scope>
    <source>
        <strain evidence="1 2">BSs20135</strain>
    </source>
</reference>
<dbReference type="EMBL" id="BAEO01000051">
    <property type="protein sequence ID" value="GAC20328.1"/>
    <property type="molecule type" value="Genomic_DNA"/>
</dbReference>
<accession>K6YUF9</accession>
<dbReference type="STRING" id="493475.GARC_3370"/>
<sequence>MILKYLGQSKLKPNLKGTDSLGCNVLTTNHDIAAVFYEGGCCDDFSNQLHA</sequence>
<name>K6YUF9_9ALTE</name>